<organism evidence="1">
    <name type="scientific">Hordeum vulgare subsp. vulgare</name>
    <name type="common">Domesticated barley</name>
    <dbReference type="NCBI Taxonomy" id="112509"/>
    <lineage>
        <taxon>Eukaryota</taxon>
        <taxon>Viridiplantae</taxon>
        <taxon>Streptophyta</taxon>
        <taxon>Embryophyta</taxon>
        <taxon>Tracheophyta</taxon>
        <taxon>Spermatophyta</taxon>
        <taxon>Magnoliopsida</taxon>
        <taxon>Liliopsida</taxon>
        <taxon>Poales</taxon>
        <taxon>Poaceae</taxon>
        <taxon>BOP clade</taxon>
        <taxon>Pooideae</taxon>
        <taxon>Triticodae</taxon>
        <taxon>Triticeae</taxon>
        <taxon>Hordeinae</taxon>
        <taxon>Hordeum</taxon>
    </lineage>
</organism>
<sequence>MQDSEKPSGAEIPLLLNSREEFLDSWLGRH</sequence>
<proteinExistence type="evidence at transcript level"/>
<dbReference type="AlphaFoldDB" id="F2ED39"/>
<accession>F2ED39</accession>
<protein>
    <submittedName>
        <fullName evidence="1">Predicted protein</fullName>
    </submittedName>
</protein>
<name>F2ED39_HORVV</name>
<reference evidence="1" key="1">
    <citation type="journal article" date="2011" name="Plant Physiol.">
        <title>Comprehensive sequence analysis of 24,783 barley full-length cDNAs derived from 12 clone libraries.</title>
        <authorList>
            <person name="Matsumoto T."/>
            <person name="Tanaka T."/>
            <person name="Sakai H."/>
            <person name="Amano N."/>
            <person name="Kanamori H."/>
            <person name="Kurita K."/>
            <person name="Kikuta A."/>
            <person name="Kamiya K."/>
            <person name="Yamamoto M."/>
            <person name="Ikawa H."/>
            <person name="Fujii N."/>
            <person name="Hori K."/>
            <person name="Itoh T."/>
            <person name="Sato K."/>
        </authorList>
    </citation>
    <scope>NUCLEOTIDE SEQUENCE</scope>
    <source>
        <tissue evidence="1">Seed</tissue>
    </source>
</reference>
<dbReference type="EMBL" id="AK374064">
    <property type="protein sequence ID" value="BAK05261.1"/>
    <property type="molecule type" value="mRNA"/>
</dbReference>
<evidence type="ECO:0000313" key="1">
    <source>
        <dbReference type="EMBL" id="BAK05261.1"/>
    </source>
</evidence>